<gene>
    <name evidence="2" type="ORF">THAOC_09796</name>
</gene>
<dbReference type="EMBL" id="AGNL01010619">
    <property type="protein sequence ID" value="EJK68990.1"/>
    <property type="molecule type" value="Genomic_DNA"/>
</dbReference>
<dbReference type="AlphaFoldDB" id="K0SU96"/>
<evidence type="ECO:0000313" key="3">
    <source>
        <dbReference type="Proteomes" id="UP000266841"/>
    </source>
</evidence>
<accession>K0SU96</accession>
<feature type="chain" id="PRO_5003840309" evidence="1">
    <location>
        <begin position="19"/>
        <end position="95"/>
    </location>
</feature>
<dbReference type="Proteomes" id="UP000266841">
    <property type="component" value="Unassembled WGS sequence"/>
</dbReference>
<evidence type="ECO:0000313" key="2">
    <source>
        <dbReference type="EMBL" id="EJK68990.1"/>
    </source>
</evidence>
<proteinExistence type="predicted"/>
<organism evidence="2 3">
    <name type="scientific">Thalassiosira oceanica</name>
    <name type="common">Marine diatom</name>
    <dbReference type="NCBI Taxonomy" id="159749"/>
    <lineage>
        <taxon>Eukaryota</taxon>
        <taxon>Sar</taxon>
        <taxon>Stramenopiles</taxon>
        <taxon>Ochrophyta</taxon>
        <taxon>Bacillariophyta</taxon>
        <taxon>Coscinodiscophyceae</taxon>
        <taxon>Thalassiosirophycidae</taxon>
        <taxon>Thalassiosirales</taxon>
        <taxon>Thalassiosiraceae</taxon>
        <taxon>Thalassiosira</taxon>
    </lineage>
</organism>
<feature type="signal peptide" evidence="1">
    <location>
        <begin position="1"/>
        <end position="18"/>
    </location>
</feature>
<keyword evidence="1" id="KW-0732">Signal</keyword>
<evidence type="ECO:0000256" key="1">
    <source>
        <dbReference type="SAM" id="SignalP"/>
    </source>
</evidence>
<protein>
    <submittedName>
        <fullName evidence="2">Uncharacterized protein</fullName>
    </submittedName>
</protein>
<comment type="caution">
    <text evidence="2">The sequence shown here is derived from an EMBL/GenBank/DDBJ whole genome shotgun (WGS) entry which is preliminary data.</text>
</comment>
<reference evidence="2 3" key="1">
    <citation type="journal article" date="2012" name="Genome Biol.">
        <title>Genome and low-iron response of an oceanic diatom adapted to chronic iron limitation.</title>
        <authorList>
            <person name="Lommer M."/>
            <person name="Specht M."/>
            <person name="Roy A.S."/>
            <person name="Kraemer L."/>
            <person name="Andreson R."/>
            <person name="Gutowska M.A."/>
            <person name="Wolf J."/>
            <person name="Bergner S.V."/>
            <person name="Schilhabel M.B."/>
            <person name="Klostermeier U.C."/>
            <person name="Beiko R.G."/>
            <person name="Rosenstiel P."/>
            <person name="Hippler M."/>
            <person name="Laroche J."/>
        </authorList>
    </citation>
    <scope>NUCLEOTIDE SEQUENCE [LARGE SCALE GENOMIC DNA]</scope>
    <source>
        <strain evidence="2 3">CCMP1005</strain>
    </source>
</reference>
<keyword evidence="3" id="KW-1185">Reference proteome</keyword>
<sequence>RGAALAFAVVLGAPAWSAWDGRDDFPAGLAGGCWPPDADAAAAEDAALALAATPEEDADAPCRACAAALGDSAAEIRRSFSKGEMKRSTNSSVTF</sequence>
<name>K0SU96_THAOC</name>
<feature type="non-terminal residue" evidence="2">
    <location>
        <position position="1"/>
    </location>
</feature>